<dbReference type="SUPFAM" id="SSF52777">
    <property type="entry name" value="CoA-dependent acyltransferases"/>
    <property type="match status" value="1"/>
</dbReference>
<evidence type="ECO:0000256" key="1">
    <source>
        <dbReference type="ARBA" id="ARBA00022679"/>
    </source>
</evidence>
<sequence length="456" mass="50977">MARNWTEKRPGVWAKELGGLEKTYRFLSRVFERTGHEHWGLYSICTASFTPGSDPVKSLRLAWKALRLEFPGLGVVVKGYKAEYHTITPEALEIWAAETLIEEPTRTADEIIWKYPIQDLPTLHYFPATSEVLFLTSHWRVDAVGSCLLLNRLFDLVAEQPNLSDLHWNQEVVRLSPSLEDAVGSPEATDATIESTTRRVTSDVQRRARESIGLAYRGDLSTPAGDAASEAVRFTREASANLLEACKQRQISVSAAVYVALGRTMFALAKGGDSADEFTTIMAVNMRPYLQPPFRTSDHACQAYVSSITPAVQKNVCFEESAESVTKYFKNWHTEDYNRAVRQIYHQASEALLNPTPRLSPPNPPSGVTLSSLGVVDNFLTVQHANGVRVENFRFGVSILSRQVLLYVWTFDGHMHLSLNYNAAYYEASTAREVLERMRASLEEGLGTALPIAERA</sequence>
<evidence type="ECO:0000256" key="2">
    <source>
        <dbReference type="ARBA" id="ARBA00023315"/>
    </source>
</evidence>
<dbReference type="Gene3D" id="3.30.559.30">
    <property type="entry name" value="Nonribosomal peptide synthetase, condensation domain"/>
    <property type="match status" value="1"/>
</dbReference>
<gene>
    <name evidence="4" type="ORF">SCAR479_10322</name>
</gene>
<dbReference type="PANTHER" id="PTHR42034">
    <property type="entry name" value="CHROMOSOME 7, WHOLE GENOME SHOTGUN SEQUENCE-RELATED"/>
    <property type="match status" value="1"/>
</dbReference>
<dbReference type="InterPro" id="IPR023213">
    <property type="entry name" value="CAT-like_dom_sf"/>
</dbReference>
<keyword evidence="5" id="KW-1185">Reference proteome</keyword>
<protein>
    <recommendedName>
        <fullName evidence="3">Phthiocerol/phthiodiolone dimycocerosyl transferase C-terminal domain-containing protein</fullName>
    </recommendedName>
</protein>
<dbReference type="EMBL" id="JARVKM010000055">
    <property type="protein sequence ID" value="KAK9772992.1"/>
    <property type="molecule type" value="Genomic_DNA"/>
</dbReference>
<accession>A0ABR2XGV0</accession>
<dbReference type="InterPro" id="IPR031641">
    <property type="entry name" value="PapA_C"/>
</dbReference>
<keyword evidence="2" id="KW-0012">Acyltransferase</keyword>
<keyword evidence="1" id="KW-0808">Transferase</keyword>
<dbReference type="Proteomes" id="UP001465668">
    <property type="component" value="Unassembled WGS sequence"/>
</dbReference>
<comment type="caution">
    <text evidence="4">The sequence shown here is derived from an EMBL/GenBank/DDBJ whole genome shotgun (WGS) entry which is preliminary data.</text>
</comment>
<evidence type="ECO:0000259" key="3">
    <source>
        <dbReference type="Pfam" id="PF16911"/>
    </source>
</evidence>
<dbReference type="Pfam" id="PF16911">
    <property type="entry name" value="PapA_C"/>
    <property type="match status" value="1"/>
</dbReference>
<feature type="domain" description="Phthiocerol/phthiodiolone dimycocerosyl transferase C-terminal" evidence="3">
    <location>
        <begin position="227"/>
        <end position="417"/>
    </location>
</feature>
<evidence type="ECO:0000313" key="4">
    <source>
        <dbReference type="EMBL" id="KAK9772992.1"/>
    </source>
</evidence>
<proteinExistence type="predicted"/>
<dbReference type="Gene3D" id="3.30.559.10">
    <property type="entry name" value="Chloramphenicol acetyltransferase-like domain"/>
    <property type="match status" value="1"/>
</dbReference>
<name>A0ABR2XGV0_9PEZI</name>
<organism evidence="4 5">
    <name type="scientific">Seiridium cardinale</name>
    <dbReference type="NCBI Taxonomy" id="138064"/>
    <lineage>
        <taxon>Eukaryota</taxon>
        <taxon>Fungi</taxon>
        <taxon>Dikarya</taxon>
        <taxon>Ascomycota</taxon>
        <taxon>Pezizomycotina</taxon>
        <taxon>Sordariomycetes</taxon>
        <taxon>Xylariomycetidae</taxon>
        <taxon>Amphisphaeriales</taxon>
        <taxon>Sporocadaceae</taxon>
        <taxon>Seiridium</taxon>
    </lineage>
</organism>
<dbReference type="PANTHER" id="PTHR42034:SF1">
    <property type="entry name" value="CONDENSATION DOMAIN-CONTAINING PROTEIN"/>
    <property type="match status" value="1"/>
</dbReference>
<reference evidence="4 5" key="1">
    <citation type="submission" date="2024-02" db="EMBL/GenBank/DDBJ databases">
        <title>First draft genome assembly of two strains of Seiridium cardinale.</title>
        <authorList>
            <person name="Emiliani G."/>
            <person name="Scali E."/>
        </authorList>
    </citation>
    <scope>NUCLEOTIDE SEQUENCE [LARGE SCALE GENOMIC DNA]</scope>
    <source>
        <strain evidence="4 5">BM-138-000479</strain>
    </source>
</reference>
<evidence type="ECO:0000313" key="5">
    <source>
        <dbReference type="Proteomes" id="UP001465668"/>
    </source>
</evidence>